<dbReference type="SMART" id="SM00418">
    <property type="entry name" value="HTH_ARSR"/>
    <property type="match status" value="1"/>
</dbReference>
<evidence type="ECO:0000256" key="1">
    <source>
        <dbReference type="ARBA" id="ARBA00023015"/>
    </source>
</evidence>
<dbReference type="PROSITE" id="PS50987">
    <property type="entry name" value="HTH_ARSR_2"/>
    <property type="match status" value="1"/>
</dbReference>
<reference evidence="6 7" key="1">
    <citation type="submission" date="2017-11" db="EMBL/GenBank/DDBJ databases">
        <title>Draft genome sequence of Rhizobiales bacterium SY3-13.</title>
        <authorList>
            <person name="Sun C."/>
        </authorList>
    </citation>
    <scope>NUCLEOTIDE SEQUENCE [LARGE SCALE GENOMIC DNA]</scope>
    <source>
        <strain evidence="6 7">SY3-13</strain>
    </source>
</reference>
<keyword evidence="2" id="KW-0238">DNA-binding</keyword>
<feature type="region of interest" description="Disordered" evidence="4">
    <location>
        <begin position="125"/>
        <end position="147"/>
    </location>
</feature>
<dbReference type="Pfam" id="PF12840">
    <property type="entry name" value="HTH_20"/>
    <property type="match status" value="1"/>
</dbReference>
<evidence type="ECO:0000256" key="2">
    <source>
        <dbReference type="ARBA" id="ARBA00023125"/>
    </source>
</evidence>
<protein>
    <submittedName>
        <fullName evidence="6">Transcriptional regulator</fullName>
    </submittedName>
</protein>
<proteinExistence type="predicted"/>
<dbReference type="PANTHER" id="PTHR43132">
    <property type="entry name" value="ARSENICAL RESISTANCE OPERON REPRESSOR ARSR-RELATED"/>
    <property type="match status" value="1"/>
</dbReference>
<dbReference type="InterPro" id="IPR036390">
    <property type="entry name" value="WH_DNA-bd_sf"/>
</dbReference>
<dbReference type="GO" id="GO:0003700">
    <property type="term" value="F:DNA-binding transcription factor activity"/>
    <property type="evidence" value="ECO:0007669"/>
    <property type="project" value="InterPro"/>
</dbReference>
<dbReference type="Proteomes" id="UP000229498">
    <property type="component" value="Unassembled WGS sequence"/>
</dbReference>
<dbReference type="InterPro" id="IPR051011">
    <property type="entry name" value="Metal_resp_trans_reg"/>
</dbReference>
<evidence type="ECO:0000313" key="7">
    <source>
        <dbReference type="Proteomes" id="UP000229498"/>
    </source>
</evidence>
<gene>
    <name evidence="6" type="ORF">CVT23_13680</name>
</gene>
<evidence type="ECO:0000259" key="5">
    <source>
        <dbReference type="PROSITE" id="PS50987"/>
    </source>
</evidence>
<dbReference type="OrthoDB" id="9804742at2"/>
<dbReference type="PRINTS" id="PR00778">
    <property type="entry name" value="HTHARSR"/>
</dbReference>
<comment type="caution">
    <text evidence="6">The sequence shown here is derived from an EMBL/GenBank/DDBJ whole genome shotgun (WGS) entry which is preliminary data.</text>
</comment>
<dbReference type="AlphaFoldDB" id="A0A2M9FZV4"/>
<dbReference type="InterPro" id="IPR011991">
    <property type="entry name" value="ArsR-like_HTH"/>
</dbReference>
<dbReference type="EMBL" id="PHIG01000037">
    <property type="protein sequence ID" value="PJK28969.1"/>
    <property type="molecule type" value="Genomic_DNA"/>
</dbReference>
<feature type="domain" description="HTH arsR-type" evidence="5">
    <location>
        <begin position="29"/>
        <end position="126"/>
    </location>
</feature>
<dbReference type="InterPro" id="IPR001845">
    <property type="entry name" value="HTH_ArsR_DNA-bd_dom"/>
</dbReference>
<evidence type="ECO:0000256" key="4">
    <source>
        <dbReference type="SAM" id="MobiDB-lite"/>
    </source>
</evidence>
<dbReference type="CDD" id="cd00090">
    <property type="entry name" value="HTH_ARSR"/>
    <property type="match status" value="1"/>
</dbReference>
<accession>A0A2M9FZV4</accession>
<keyword evidence="1" id="KW-0805">Transcription regulation</keyword>
<name>A0A2M9FZV4_9PROT</name>
<organism evidence="6 7">
    <name type="scientific">Minwuia thermotolerans</name>
    <dbReference type="NCBI Taxonomy" id="2056226"/>
    <lineage>
        <taxon>Bacteria</taxon>
        <taxon>Pseudomonadati</taxon>
        <taxon>Pseudomonadota</taxon>
        <taxon>Alphaproteobacteria</taxon>
        <taxon>Minwuiales</taxon>
        <taxon>Minwuiaceae</taxon>
        <taxon>Minwuia</taxon>
    </lineage>
</organism>
<dbReference type="SUPFAM" id="SSF46785">
    <property type="entry name" value="Winged helix' DNA-binding domain"/>
    <property type="match status" value="1"/>
</dbReference>
<evidence type="ECO:0000313" key="6">
    <source>
        <dbReference type="EMBL" id="PJK28969.1"/>
    </source>
</evidence>
<dbReference type="InterPro" id="IPR036388">
    <property type="entry name" value="WH-like_DNA-bd_sf"/>
</dbReference>
<dbReference type="PANTHER" id="PTHR43132:SF2">
    <property type="entry name" value="ARSENICAL RESISTANCE OPERON REPRESSOR ARSR-RELATED"/>
    <property type="match status" value="1"/>
</dbReference>
<keyword evidence="7" id="KW-1185">Reference proteome</keyword>
<dbReference type="GO" id="GO:0003677">
    <property type="term" value="F:DNA binding"/>
    <property type="evidence" value="ECO:0007669"/>
    <property type="project" value="UniProtKB-KW"/>
</dbReference>
<keyword evidence="3" id="KW-0804">Transcription</keyword>
<sequence length="147" mass="16233">MTRSRATPAAPARYRGSEGIDARRIIYISSDMDNLTAAEAFAALGHESRLAILQFLVECGPEGADASTMSAELSIPWTTLSHHLDHLKRTGLVRAAREGRRLVHTAEFAAVQRLSTFLLRNCCSRQTQTPSQRSEDHGPTPARAHRR</sequence>
<dbReference type="Gene3D" id="1.10.10.10">
    <property type="entry name" value="Winged helix-like DNA-binding domain superfamily/Winged helix DNA-binding domain"/>
    <property type="match status" value="1"/>
</dbReference>
<evidence type="ECO:0000256" key="3">
    <source>
        <dbReference type="ARBA" id="ARBA00023163"/>
    </source>
</evidence>